<evidence type="ECO:0000256" key="1">
    <source>
        <dbReference type="ARBA" id="ARBA00007137"/>
    </source>
</evidence>
<evidence type="ECO:0000313" key="6">
    <source>
        <dbReference type="EMBL" id="QTP53381.1"/>
    </source>
</evidence>
<reference evidence="6 7" key="1">
    <citation type="journal article" date="2021" name="Front. Microbiol.">
        <title>Aerobic Denitrification and Heterotrophic Sulfur Oxidation in the Genus Halomonas Revealed by Six Novel Species Characterizations and Genome-Based Analysis.</title>
        <authorList>
            <person name="Wang L."/>
            <person name="Shao Z."/>
        </authorList>
    </citation>
    <scope>NUCLEOTIDE SEQUENCE [LARGE SCALE GENOMIC DNA]</scope>
    <source>
        <strain evidence="6 7">MCCC 1A11059</strain>
    </source>
</reference>
<dbReference type="InterPro" id="IPR038601">
    <property type="entry name" value="MttB-like_sf"/>
</dbReference>
<dbReference type="InterPro" id="IPR010426">
    <property type="entry name" value="MTTB_MeTrfase"/>
</dbReference>
<dbReference type="EMBL" id="CP053381">
    <property type="protein sequence ID" value="QTP53381.1"/>
    <property type="molecule type" value="Genomic_DNA"/>
</dbReference>
<name>A0ABX7W095_9GAMM</name>
<dbReference type="RefSeq" id="WP_197449233.1">
    <property type="nucleotide sequence ID" value="NZ_CP053381.1"/>
</dbReference>
<evidence type="ECO:0000313" key="7">
    <source>
        <dbReference type="Proteomes" id="UP000671868"/>
    </source>
</evidence>
<organism evidence="6 7">
    <name type="scientific">Billgrantia sulfidoxydans</name>
    <dbReference type="NCBI Taxonomy" id="2733484"/>
    <lineage>
        <taxon>Bacteria</taxon>
        <taxon>Pseudomonadati</taxon>
        <taxon>Pseudomonadota</taxon>
        <taxon>Gammaproteobacteria</taxon>
        <taxon>Oceanospirillales</taxon>
        <taxon>Halomonadaceae</taxon>
        <taxon>Billgrantia</taxon>
    </lineage>
</organism>
<evidence type="ECO:0000256" key="5">
    <source>
        <dbReference type="SAM" id="MobiDB-lite"/>
    </source>
</evidence>
<gene>
    <name evidence="6" type="ORF">HNO51_01010</name>
</gene>
<dbReference type="Proteomes" id="UP000671868">
    <property type="component" value="Chromosome"/>
</dbReference>
<dbReference type="PIRSF" id="PIRSF037567">
    <property type="entry name" value="MTTB_MeTrfase"/>
    <property type="match status" value="1"/>
</dbReference>
<evidence type="ECO:0000256" key="2">
    <source>
        <dbReference type="ARBA" id="ARBA00022603"/>
    </source>
</evidence>
<protein>
    <recommendedName>
        <fullName evidence="4">Methyltransferase</fullName>
        <ecNumber evidence="4">2.1.1.-</ecNumber>
    </recommendedName>
</protein>
<comment type="similarity">
    <text evidence="1 4">Belongs to the trimethylamine methyltransferase family.</text>
</comment>
<dbReference type="GO" id="GO:0008168">
    <property type="term" value="F:methyltransferase activity"/>
    <property type="evidence" value="ECO:0007669"/>
    <property type="project" value="UniProtKB-KW"/>
</dbReference>
<evidence type="ECO:0000256" key="4">
    <source>
        <dbReference type="PIRNR" id="PIRNR037567"/>
    </source>
</evidence>
<keyword evidence="7" id="KW-1185">Reference proteome</keyword>
<feature type="compositionally biased region" description="Basic residues" evidence="5">
    <location>
        <begin position="1"/>
        <end position="11"/>
    </location>
</feature>
<keyword evidence="3 4" id="KW-0808">Transferase</keyword>
<sequence>MDSTSSRRRTRTAGNARRAGRGATAVSVQPYATRQIPHFEILDHAGLSLLEENADTILEEIGIDFRDDEEALQIWRDAGADVQGERVRMPRGLCRRLIQDSAPRQFTQHARNPARNVEIGGPHTVYVPAYGCPFVHDIDRGRRYGTLEDFQNFVKLAYLSPSLHHSGGTICEPVDLPVNKRHFDMIYSHMKYSDKCFMGSVTHPDRARDTVEMAKILFGERWIDPDTGKPRTCVISLINANSPMTFDDTMLGAAKVYARANQACIVTPFILAGAMSPVTVAGTAAQTLAEAMAGMAFIQLVNPGAPVVLGSFASSMSMQSGAPTFGTPEPALVLYVMASLARRLGVPFRSGGSFTASKLPDAQAASESANTLLPTTLGGVNFALHSAGWLEGGLAMGYEKFIMDADQTGMMQTLLKGVDLSENGQAMDAIREVGPGKHFLGCAHTQANFKDAFYLSLIADNNSFEQWDADGRLDMAQRANARWKKLLAEYEAPPLDPAIDEALLNYMATRKAAFPDSNI</sequence>
<dbReference type="GO" id="GO:0032259">
    <property type="term" value="P:methylation"/>
    <property type="evidence" value="ECO:0007669"/>
    <property type="project" value="UniProtKB-KW"/>
</dbReference>
<accession>A0ABX7W095</accession>
<evidence type="ECO:0000256" key="3">
    <source>
        <dbReference type="ARBA" id="ARBA00022679"/>
    </source>
</evidence>
<keyword evidence="2 6" id="KW-0489">Methyltransferase</keyword>
<dbReference type="Gene3D" id="3.20.20.480">
    <property type="entry name" value="Trimethylamine methyltransferase-like"/>
    <property type="match status" value="1"/>
</dbReference>
<dbReference type="EC" id="2.1.1.-" evidence="4"/>
<feature type="region of interest" description="Disordered" evidence="5">
    <location>
        <begin position="1"/>
        <end position="25"/>
    </location>
</feature>
<dbReference type="Pfam" id="PF06253">
    <property type="entry name" value="MTTB"/>
    <property type="match status" value="1"/>
</dbReference>
<proteinExistence type="inferred from homology"/>
<feature type="compositionally biased region" description="Low complexity" evidence="5">
    <location>
        <begin position="12"/>
        <end position="25"/>
    </location>
</feature>